<evidence type="ECO:0000313" key="1">
    <source>
        <dbReference type="EMBL" id="GBB87671.1"/>
    </source>
</evidence>
<reference evidence="1 2" key="1">
    <citation type="submission" date="2017-11" db="EMBL/GenBank/DDBJ databases">
        <title>The genome of Rhizophagus clarus HR1 reveals common genetic basis of auxotrophy among arbuscular mycorrhizal fungi.</title>
        <authorList>
            <person name="Kobayashi Y."/>
        </authorList>
    </citation>
    <scope>NUCLEOTIDE SEQUENCE [LARGE SCALE GENOMIC DNA]</scope>
    <source>
        <strain evidence="1 2">HR1</strain>
    </source>
</reference>
<accession>A0A2Z6QSG9</accession>
<gene>
    <name evidence="1" type="ORF">RclHR1_14140005</name>
</gene>
<dbReference type="Proteomes" id="UP000247702">
    <property type="component" value="Unassembled WGS sequence"/>
</dbReference>
<sequence>MRELSNYRRFLEIMRDPPCKLYVELDNLLLNNCNNNPYTLYRRNRIKSTNSGSDLNVSLNNMWANESHEVKEFYRLLAVEGNRRFKLKYQQLLQLQSEMLQSPLQSYAQPCEDHQLQSQSSLDNYQLYQLFPNEVFQQQFELYGQYDYEYYVPQSQPLFYQLQPQPQPQHQPLYPQPLQIVLTYFPKQKEEEREEIFTPLQDNYVNNTPKGIIFYIFSRLLCVEFISQN</sequence>
<comment type="caution">
    <text evidence="1">The sequence shown here is derived from an EMBL/GenBank/DDBJ whole genome shotgun (WGS) entry which is preliminary data.</text>
</comment>
<dbReference type="EMBL" id="BEXD01000463">
    <property type="protein sequence ID" value="GBB87671.1"/>
    <property type="molecule type" value="Genomic_DNA"/>
</dbReference>
<protein>
    <recommendedName>
        <fullName evidence="3">MATA-HMG</fullName>
    </recommendedName>
</protein>
<dbReference type="InterPro" id="IPR036910">
    <property type="entry name" value="HMG_box_dom_sf"/>
</dbReference>
<dbReference type="SUPFAM" id="SSF47095">
    <property type="entry name" value="HMG-box"/>
    <property type="match status" value="1"/>
</dbReference>
<keyword evidence="2" id="KW-1185">Reference proteome</keyword>
<organism evidence="1 2">
    <name type="scientific">Rhizophagus clarus</name>
    <dbReference type="NCBI Taxonomy" id="94130"/>
    <lineage>
        <taxon>Eukaryota</taxon>
        <taxon>Fungi</taxon>
        <taxon>Fungi incertae sedis</taxon>
        <taxon>Mucoromycota</taxon>
        <taxon>Glomeromycotina</taxon>
        <taxon>Glomeromycetes</taxon>
        <taxon>Glomerales</taxon>
        <taxon>Glomeraceae</taxon>
        <taxon>Rhizophagus</taxon>
    </lineage>
</organism>
<dbReference type="AlphaFoldDB" id="A0A2Z6QSG9"/>
<dbReference type="STRING" id="94130.A0A2Z6QSG9"/>
<evidence type="ECO:0000313" key="2">
    <source>
        <dbReference type="Proteomes" id="UP000247702"/>
    </source>
</evidence>
<evidence type="ECO:0008006" key="3">
    <source>
        <dbReference type="Google" id="ProtNLM"/>
    </source>
</evidence>
<name>A0A2Z6QSG9_9GLOM</name>
<proteinExistence type="predicted"/>